<keyword evidence="1" id="KW-0175">Coiled coil</keyword>
<organism evidence="3 4">
    <name type="scientific">Actinoplanes regularis</name>
    <dbReference type="NCBI Taxonomy" id="52697"/>
    <lineage>
        <taxon>Bacteria</taxon>
        <taxon>Bacillati</taxon>
        <taxon>Actinomycetota</taxon>
        <taxon>Actinomycetes</taxon>
        <taxon>Micromonosporales</taxon>
        <taxon>Micromonosporaceae</taxon>
        <taxon>Actinoplanes</taxon>
    </lineage>
</organism>
<evidence type="ECO:0000313" key="4">
    <source>
        <dbReference type="Proteomes" id="UP000198415"/>
    </source>
</evidence>
<proteinExistence type="predicted"/>
<dbReference type="EMBL" id="FZNR01000029">
    <property type="protein sequence ID" value="SNS92692.1"/>
    <property type="molecule type" value="Genomic_DNA"/>
</dbReference>
<dbReference type="InterPro" id="IPR027417">
    <property type="entry name" value="P-loop_NTPase"/>
</dbReference>
<feature type="coiled-coil region" evidence="1">
    <location>
        <begin position="285"/>
        <end position="322"/>
    </location>
</feature>
<dbReference type="RefSeq" id="WP_089298554.1">
    <property type="nucleotide sequence ID" value="NZ_BOMU01000112.1"/>
</dbReference>
<keyword evidence="4" id="KW-1185">Reference proteome</keyword>
<feature type="compositionally biased region" description="Basic and acidic residues" evidence="2">
    <location>
        <begin position="500"/>
        <end position="509"/>
    </location>
</feature>
<dbReference type="PANTHER" id="PTHR43941">
    <property type="entry name" value="STRUCTURAL MAINTENANCE OF CHROMOSOMES PROTEIN 2"/>
    <property type="match status" value="1"/>
</dbReference>
<feature type="region of interest" description="Disordered" evidence="2">
    <location>
        <begin position="500"/>
        <end position="529"/>
    </location>
</feature>
<dbReference type="PANTHER" id="PTHR43941:SF1">
    <property type="entry name" value="STRUCTURAL MAINTENANCE OF CHROMOSOMES PROTEIN 2"/>
    <property type="match status" value="1"/>
</dbReference>
<dbReference type="GO" id="GO:0006556">
    <property type="term" value="P:S-adenosylmethionine biosynthetic process"/>
    <property type="evidence" value="ECO:0007669"/>
    <property type="project" value="InterPro"/>
</dbReference>
<dbReference type="OrthoDB" id="8527901at2"/>
<dbReference type="InterPro" id="IPR013496">
    <property type="entry name" value="CHP02680"/>
</dbReference>
<dbReference type="GO" id="GO:0004478">
    <property type="term" value="F:methionine adenosyltransferase activity"/>
    <property type="evidence" value="ECO:0007669"/>
    <property type="project" value="InterPro"/>
</dbReference>
<accession>A0A239IGZ0</accession>
<gene>
    <name evidence="3" type="ORF">SAMN06264365_12912</name>
</gene>
<dbReference type="Pfam" id="PF13558">
    <property type="entry name" value="SbcC_Walker_B"/>
    <property type="match status" value="1"/>
</dbReference>
<evidence type="ECO:0000256" key="1">
    <source>
        <dbReference type="SAM" id="Coils"/>
    </source>
</evidence>
<protein>
    <submittedName>
        <fullName evidence="3">TIGR02680 family protein</fullName>
    </submittedName>
</protein>
<name>A0A239IGZ0_9ACTN</name>
<reference evidence="3 4" key="1">
    <citation type="submission" date="2017-06" db="EMBL/GenBank/DDBJ databases">
        <authorList>
            <person name="Kim H.J."/>
            <person name="Triplett B.A."/>
        </authorList>
    </citation>
    <scope>NUCLEOTIDE SEQUENCE [LARGE SCALE GENOMIC DNA]</scope>
    <source>
        <strain evidence="3 4">DSM 43151</strain>
    </source>
</reference>
<dbReference type="SUPFAM" id="SSF52540">
    <property type="entry name" value="P-loop containing nucleoside triphosphate hydrolases"/>
    <property type="match status" value="1"/>
</dbReference>
<evidence type="ECO:0000313" key="3">
    <source>
        <dbReference type="EMBL" id="SNS92692.1"/>
    </source>
</evidence>
<evidence type="ECO:0000256" key="2">
    <source>
        <dbReference type="SAM" id="MobiDB-lite"/>
    </source>
</evidence>
<sequence length="1385" mass="149990">MTDLFDQTPLRQNPHRWRLSRAGFVNVWHYYENTFDISGGRLILRGTNGSGKSRALEMLLPFLLDADRRNMGTGSSVRMEDLMSAGAGDQGNRLGYMWLELCREPDADLGDDPATRYLTLGALVRFAISTKEAKVWYFTTPLRVGTQLPLLGADRQALSRGALADLITEERITDVAENHRERVRAEVFGLTGRLGKERFEGLTKLLHTLRSPDVGNRIEEGRLPGILADALPPLSEDALTDAGQQLDGLTSTREDQLRLEAARDHVRSFLDAYRKYVTGVLATSLDDLRAEAVTALNAAENAEGLETAAAGKEEQLSSVQSEIQMLDTQQETLGVRLEGLRDSDAYRSGQELRQLTTVVEARAGEADSALRSAADLRRTEEEAVADADRQAADVEGAAAALSLTLGQIRDRLAEAGLTDPGLLADIRADRRPASGPSRVVRTARVGEPEVLTQLLPDVVAVIPADPAIVTGAVDRAGRAAQTRAGQAGNRAADARELAKARRKVDKASDDATGAEQRADEAVEASQQAAETREDAALALVDRWRAWISAPATADLLGAVGWAAHPILGNLLTDRMALSDDGAEIDLRELDRAADDAVSAATSAVVTELSRLDAEDTAARPRIKELGREQAELRSARDPEPDRPAWVTATGGVPLWRCVDFVETVEAGRRAAVEAALIASGLLTATIDDAGRLTADTGQLLLTPYDGNVRTSLATVLTVDPASPLPAETVAGVLNRIGFDDTEATTWVGADGSWGNGALRGRHEVTAARHIGAAARAAARAARLAAIEAELRTLAEEATTRQEKRGDLEARRGEIRSWGRAVPSSIDLAQARSVAAEKLREEGRLRAEARRLRTAADDLARAWAVQDRDHRLACSDFGLPTDEDSLRAVQATATSASQRCAEAMEKAGSLTTVLRRHEQMTERIVEVARRREKAEKNAAEACQSWQNILTRLRTLRDSVGTAAAEVQRQVTDTETLLAKVSAELRDARKTAETLSYEAGIARSEARTARDRATGLRAELSGRVTAVRQQFGQPGVVATAFTAAPGEILNDPDPGSVEKQAGHLLAALRRGRTDENALLRAQQIFEREISGSYDVTATVAAGIKLFELVDAEGRRPLAQAAIEIDRQCELGRAALTEREHDVFQRFVLGEVGEELRRRLGQAENLIKAMNASLRSIRTSHGIGVRLSWKLAEQTGADIARIRTLVGTAAAVRDTAQDNELTDLLTARVAAEAGKDPSAGYAVHLRAALDYRAWHTVEVIITGPEPGRERRISRRAKLSQGETRFVSYVTLFAAVDAYLTGLENTATALRLILLDDAFAKVDDQTVAELLGLLVRLDVDFAMTGHALWGCVPQVPALDIYEICREEGTPAATAHVRWDGRTRHFLHSA</sequence>
<dbReference type="NCBIfam" id="TIGR02680">
    <property type="entry name" value="TIGR02680 family protein"/>
    <property type="match status" value="1"/>
</dbReference>
<dbReference type="Proteomes" id="UP000198415">
    <property type="component" value="Unassembled WGS sequence"/>
</dbReference>
<dbReference type="PROSITE" id="PS00376">
    <property type="entry name" value="ADOMET_SYNTHASE_1"/>
    <property type="match status" value="1"/>
</dbReference>
<dbReference type="InterPro" id="IPR022631">
    <property type="entry name" value="ADOMET_SYNTHASE_CS"/>
</dbReference>